<evidence type="ECO:0000256" key="5">
    <source>
        <dbReference type="ARBA" id="ARBA00022776"/>
    </source>
</evidence>
<keyword evidence="4" id="KW-0132">Cell division</keyword>
<feature type="compositionally biased region" description="Low complexity" evidence="8">
    <location>
        <begin position="1044"/>
        <end position="1056"/>
    </location>
</feature>
<evidence type="ECO:0000313" key="11">
    <source>
        <dbReference type="Proteomes" id="UP000007015"/>
    </source>
</evidence>
<evidence type="ECO:0000313" key="10">
    <source>
        <dbReference type="EMBL" id="EEC80341.1"/>
    </source>
</evidence>
<keyword evidence="3" id="KW-0158">Chromosome</keyword>
<gene>
    <name evidence="10" type="ORF">OsI_22413</name>
</gene>
<dbReference type="InterPro" id="IPR011989">
    <property type="entry name" value="ARM-like"/>
</dbReference>
<evidence type="ECO:0000256" key="3">
    <source>
        <dbReference type="ARBA" id="ARBA00022454"/>
    </source>
</evidence>
<dbReference type="OMA" id="FRATQIT"/>
<dbReference type="GO" id="GO:0000796">
    <property type="term" value="C:condensin complex"/>
    <property type="evidence" value="ECO:0007669"/>
    <property type="project" value="InterPro"/>
</dbReference>
<dbReference type="InterPro" id="IPR016024">
    <property type="entry name" value="ARM-type_fold"/>
</dbReference>
<feature type="region of interest" description="Disordered" evidence="8">
    <location>
        <begin position="978"/>
        <end position="1085"/>
    </location>
</feature>
<dbReference type="SUPFAM" id="SSF48371">
    <property type="entry name" value="ARM repeat"/>
    <property type="match status" value="1"/>
</dbReference>
<dbReference type="GO" id="GO:0051301">
    <property type="term" value="P:cell division"/>
    <property type="evidence" value="ECO:0007669"/>
    <property type="project" value="UniProtKB-KW"/>
</dbReference>
<dbReference type="PANTHER" id="PTHR14418">
    <property type="entry name" value="CONDENSIN COMPLEX SUBUNIT 3-RELATED"/>
    <property type="match status" value="1"/>
</dbReference>
<keyword evidence="7" id="KW-0131">Cell cycle</keyword>
<dbReference type="PANTHER" id="PTHR14418:SF5">
    <property type="entry name" value="CONDENSIN COMPLEX SUBUNIT 3"/>
    <property type="match status" value="1"/>
</dbReference>
<feature type="compositionally biased region" description="Polar residues" evidence="8">
    <location>
        <begin position="843"/>
        <end position="859"/>
    </location>
</feature>
<evidence type="ECO:0000256" key="7">
    <source>
        <dbReference type="ARBA" id="ARBA00023306"/>
    </source>
</evidence>
<dbReference type="GO" id="GO:0000793">
    <property type="term" value="C:condensed chromosome"/>
    <property type="evidence" value="ECO:0007669"/>
    <property type="project" value="TreeGrafter"/>
</dbReference>
<evidence type="ECO:0000256" key="8">
    <source>
        <dbReference type="SAM" id="MobiDB-lite"/>
    </source>
</evidence>
<evidence type="ECO:0000256" key="1">
    <source>
        <dbReference type="ARBA" id="ARBA00004286"/>
    </source>
</evidence>
<evidence type="ECO:0000256" key="4">
    <source>
        <dbReference type="ARBA" id="ARBA00022618"/>
    </source>
</evidence>
<feature type="domain" description="Nuclear condensin complex subunit 3 C-terminal" evidence="9">
    <location>
        <begin position="561"/>
        <end position="905"/>
    </location>
</feature>
<protein>
    <recommendedName>
        <fullName evidence="9">Nuclear condensin complex subunit 3 C-terminal domain-containing protein</fullName>
    </recommendedName>
</protein>
<dbReference type="Gene3D" id="1.25.10.10">
    <property type="entry name" value="Leucine-rich Repeat Variant"/>
    <property type="match status" value="1"/>
</dbReference>
<reference evidence="10 11" key="1">
    <citation type="journal article" date="2005" name="PLoS Biol.">
        <title>The genomes of Oryza sativa: a history of duplications.</title>
        <authorList>
            <person name="Yu J."/>
            <person name="Wang J."/>
            <person name="Lin W."/>
            <person name="Li S."/>
            <person name="Li H."/>
            <person name="Zhou J."/>
            <person name="Ni P."/>
            <person name="Dong W."/>
            <person name="Hu S."/>
            <person name="Zeng C."/>
            <person name="Zhang J."/>
            <person name="Zhang Y."/>
            <person name="Li R."/>
            <person name="Xu Z."/>
            <person name="Li S."/>
            <person name="Li X."/>
            <person name="Zheng H."/>
            <person name="Cong L."/>
            <person name="Lin L."/>
            <person name="Yin J."/>
            <person name="Geng J."/>
            <person name="Li G."/>
            <person name="Shi J."/>
            <person name="Liu J."/>
            <person name="Lv H."/>
            <person name="Li J."/>
            <person name="Wang J."/>
            <person name="Deng Y."/>
            <person name="Ran L."/>
            <person name="Shi X."/>
            <person name="Wang X."/>
            <person name="Wu Q."/>
            <person name="Li C."/>
            <person name="Ren X."/>
            <person name="Wang J."/>
            <person name="Wang X."/>
            <person name="Li D."/>
            <person name="Liu D."/>
            <person name="Zhang X."/>
            <person name="Ji Z."/>
            <person name="Zhao W."/>
            <person name="Sun Y."/>
            <person name="Zhang Z."/>
            <person name="Bao J."/>
            <person name="Han Y."/>
            <person name="Dong L."/>
            <person name="Ji J."/>
            <person name="Chen P."/>
            <person name="Wu S."/>
            <person name="Liu J."/>
            <person name="Xiao Y."/>
            <person name="Bu D."/>
            <person name="Tan J."/>
            <person name="Yang L."/>
            <person name="Ye C."/>
            <person name="Zhang J."/>
            <person name="Xu J."/>
            <person name="Zhou Y."/>
            <person name="Yu Y."/>
            <person name="Zhang B."/>
            <person name="Zhuang S."/>
            <person name="Wei H."/>
            <person name="Liu B."/>
            <person name="Lei M."/>
            <person name="Yu H."/>
            <person name="Li Y."/>
            <person name="Xu H."/>
            <person name="Wei S."/>
            <person name="He X."/>
            <person name="Fang L."/>
            <person name="Zhang Z."/>
            <person name="Zhang Y."/>
            <person name="Huang X."/>
            <person name="Su Z."/>
            <person name="Tong W."/>
            <person name="Li J."/>
            <person name="Tong Z."/>
            <person name="Li S."/>
            <person name="Ye J."/>
            <person name="Wang L."/>
            <person name="Fang L."/>
            <person name="Lei T."/>
            <person name="Chen C."/>
            <person name="Chen H."/>
            <person name="Xu Z."/>
            <person name="Li H."/>
            <person name="Huang H."/>
            <person name="Zhang F."/>
            <person name="Xu H."/>
            <person name="Li N."/>
            <person name="Zhao C."/>
            <person name="Li S."/>
            <person name="Dong L."/>
            <person name="Huang Y."/>
            <person name="Li L."/>
            <person name="Xi Y."/>
            <person name="Qi Q."/>
            <person name="Li W."/>
            <person name="Zhang B."/>
            <person name="Hu W."/>
            <person name="Zhang Y."/>
            <person name="Tian X."/>
            <person name="Jiao Y."/>
            <person name="Liang X."/>
            <person name="Jin J."/>
            <person name="Gao L."/>
            <person name="Zheng W."/>
            <person name="Hao B."/>
            <person name="Liu S."/>
            <person name="Wang W."/>
            <person name="Yuan L."/>
            <person name="Cao M."/>
            <person name="McDermott J."/>
            <person name="Samudrala R."/>
            <person name="Wang J."/>
            <person name="Wong G.K."/>
            <person name="Yang H."/>
        </authorList>
    </citation>
    <scope>NUCLEOTIDE SEQUENCE [LARGE SCALE GENOMIC DNA]</scope>
    <source>
        <strain evidence="11">cv. 93-11</strain>
    </source>
</reference>
<dbReference type="Pfam" id="PF12719">
    <property type="entry name" value="Cnd3"/>
    <property type="match status" value="1"/>
</dbReference>
<evidence type="ECO:0000256" key="6">
    <source>
        <dbReference type="ARBA" id="ARBA00023067"/>
    </source>
</evidence>
<keyword evidence="6" id="KW-0226">DNA condensation</keyword>
<keyword evidence="11" id="KW-1185">Reference proteome</keyword>
<comment type="similarity">
    <text evidence="2">Belongs to the CND3 (condensin subunit 3) family.</text>
</comment>
<organism evidence="10 11">
    <name type="scientific">Oryza sativa subsp. indica</name>
    <name type="common">Rice</name>
    <dbReference type="NCBI Taxonomy" id="39946"/>
    <lineage>
        <taxon>Eukaryota</taxon>
        <taxon>Viridiplantae</taxon>
        <taxon>Streptophyta</taxon>
        <taxon>Embryophyta</taxon>
        <taxon>Tracheophyta</taxon>
        <taxon>Spermatophyta</taxon>
        <taxon>Magnoliopsida</taxon>
        <taxon>Liliopsida</taxon>
        <taxon>Poales</taxon>
        <taxon>Poaceae</taxon>
        <taxon>BOP clade</taxon>
        <taxon>Oryzoideae</taxon>
        <taxon>Oryzeae</taxon>
        <taxon>Oryzinae</taxon>
        <taxon>Oryza</taxon>
        <taxon>Oryza sativa</taxon>
    </lineage>
</organism>
<feature type="region of interest" description="Disordered" evidence="8">
    <location>
        <begin position="843"/>
        <end position="862"/>
    </location>
</feature>
<dbReference type="Proteomes" id="UP000007015">
    <property type="component" value="Chromosome 6"/>
</dbReference>
<dbReference type="EMBL" id="CM000131">
    <property type="protein sequence ID" value="EEC80341.1"/>
    <property type="molecule type" value="Genomic_DNA"/>
</dbReference>
<dbReference type="Gramene" id="BGIOSGA022641-TA">
    <property type="protein sequence ID" value="BGIOSGA022641-PA"/>
    <property type="gene ID" value="BGIOSGA022641"/>
</dbReference>
<accession>B8B0A8</accession>
<evidence type="ECO:0000256" key="2">
    <source>
        <dbReference type="ARBA" id="ARBA00006533"/>
    </source>
</evidence>
<name>B8B0A8_ORYSI</name>
<comment type="subcellular location">
    <subcellularLocation>
        <location evidence="1">Chromosome</location>
    </subcellularLocation>
</comment>
<dbReference type="HOGENOM" id="CLU_009755_0_0_1"/>
<evidence type="ECO:0000259" key="9">
    <source>
        <dbReference type="Pfam" id="PF12719"/>
    </source>
</evidence>
<keyword evidence="5" id="KW-0498">Mitosis</keyword>
<proteinExistence type="inferred from homology"/>
<dbReference type="InterPro" id="IPR025977">
    <property type="entry name" value="Cnd3_C"/>
</dbReference>
<dbReference type="STRING" id="39946.B8B0A8"/>
<dbReference type="AlphaFoldDB" id="B8B0A8"/>
<dbReference type="InterPro" id="IPR027165">
    <property type="entry name" value="CND3"/>
</dbReference>
<dbReference type="GO" id="GO:0007076">
    <property type="term" value="P:mitotic chromosome condensation"/>
    <property type="evidence" value="ECO:0007669"/>
    <property type="project" value="InterPro"/>
</dbReference>
<feature type="compositionally biased region" description="Pro residues" evidence="8">
    <location>
        <begin position="985"/>
        <end position="996"/>
    </location>
</feature>
<sequence>MEPAAAVSAAAPAGAGETRRLAGEVARVLDECRASLAVHPRKLRELAALRSSSPAAAGRFLPAFCAALTPLFDLAKRSAGAERVARFAAAFASASSAAAGCGGGDGFLEGFLRFLLAGSAATHRPARLRSCQIIFEIIMRLPDDAEVSDEIWDEVIDGMKVRVQDRIPGIRAFAVRALSRFASDGEDSDIVDLFLETFEKEQNVVSDIILVTLPILNVGLRYYFISLGIAPYVKEVRKAIILSLPPSNATLETVIESTLDVSESVRRAAYCVLSTKFPLQSLSIKQRTSLLHRGLSDRSASVNSECLKMLKDEWLMKYCSGDVITLLRFLDVETYEEVGETVMGVLMKDGSVRVQDGQTIRQYFTANTEDEAEKVSNIQLMDAEVALYWKIMCKHLQAEAQIKGSEAATTTGTEAAVYASEASDKNDLLDGVLPSTISDYVDLVKAHLSAGPNYHFASRQLLLLGEMLDFSDTMNRKIASSFLHELLTRPLEHEVDEDGNKMAIGDGVSLGGDKEWAKAVAELAKRVHASVGEFEMVVATVVEELARPCRERTADFMHWMHCLAVTGLLLENASSLQSLQGKAIEPLELLQSLLLPATKQNHDDVQRVALRCLCLFGLLENRPNAELVKQLRLSFINGPDLVSAMACKALIDLVTWHGPQEIDQTIGIESSDATNEKSQFTTVDVSNMNDDDLNIGVLDILFSGFLKDDWEFNLEGDNHDNVPTILGEGFAKILLLSENYARISADLHPVILARLVSLYFMEETKELKRLKQCLSVFFQHYPALSDKHKRCVSSAFVPVMRAMWPGLYGNVGGSAHAVSKRRKYAAQAARFMVQMVQTPLFSTETTEQASSSPESQSTKPDMLNNFDISEEGLAIRIAVEVANCPDKKTAAAKAYCLALCKVAVLLRFRQSEQKAIKCMRGLINALAASASSDKDLMKELSQMASRLRSLDEHPEEELPQDEAEEIFKKLGLDAGFRLETNSVVPPTPAPRSVRPPPSRRRARRSPSSSDDSDIDGQEDNLHATSVSRVAATPVVMTAARSQRASKTAAMSKMSAKPTVAASSDDESDDQSGVTSGDDSSDEDSS</sequence>